<sequence length="139" mass="15322">MSKASSSQAWLWHLRLSHFNFDTINLLSKNDIMTGLPKLKFIKDHLSSFCELGKAKLSLSLDSPNQANVSLVDETLTTSLKELDMLISMMFDEYFIGATSVVLKSFIIPTAGASDKHYQSKTTASTSTTVAADITQLDI</sequence>
<proteinExistence type="predicted"/>
<accession>A0A6L2MWN2</accession>
<evidence type="ECO:0000259" key="1">
    <source>
        <dbReference type="Pfam" id="PF13976"/>
    </source>
</evidence>
<dbReference type="InterPro" id="IPR025724">
    <property type="entry name" value="GAG-pre-integrase_dom"/>
</dbReference>
<protein>
    <submittedName>
        <fullName evidence="2">Retrovirus-related Pol polyprotein from transposon TNT 1-94</fullName>
    </submittedName>
</protein>
<comment type="caution">
    <text evidence="2">The sequence shown here is derived from an EMBL/GenBank/DDBJ whole genome shotgun (WGS) entry which is preliminary data.</text>
</comment>
<organism evidence="2">
    <name type="scientific">Tanacetum cinerariifolium</name>
    <name type="common">Dalmatian daisy</name>
    <name type="synonym">Chrysanthemum cinerariifolium</name>
    <dbReference type="NCBI Taxonomy" id="118510"/>
    <lineage>
        <taxon>Eukaryota</taxon>
        <taxon>Viridiplantae</taxon>
        <taxon>Streptophyta</taxon>
        <taxon>Embryophyta</taxon>
        <taxon>Tracheophyta</taxon>
        <taxon>Spermatophyta</taxon>
        <taxon>Magnoliopsida</taxon>
        <taxon>eudicotyledons</taxon>
        <taxon>Gunneridae</taxon>
        <taxon>Pentapetalae</taxon>
        <taxon>asterids</taxon>
        <taxon>campanulids</taxon>
        <taxon>Asterales</taxon>
        <taxon>Asteraceae</taxon>
        <taxon>Asteroideae</taxon>
        <taxon>Anthemideae</taxon>
        <taxon>Anthemidinae</taxon>
        <taxon>Tanacetum</taxon>
    </lineage>
</organism>
<dbReference type="AlphaFoldDB" id="A0A6L2MWN2"/>
<gene>
    <name evidence="2" type="ORF">Tci_050248</name>
    <name evidence="3" type="ORF">Tci_051713</name>
</gene>
<feature type="domain" description="GAG-pre-integrase" evidence="1">
    <location>
        <begin position="3"/>
        <end position="54"/>
    </location>
</feature>
<dbReference type="Pfam" id="PF13976">
    <property type="entry name" value="gag_pre-integrs"/>
    <property type="match status" value="1"/>
</dbReference>
<dbReference type="EMBL" id="BKCJ010007935">
    <property type="protein sequence ID" value="GEU79735.1"/>
    <property type="molecule type" value="Genomic_DNA"/>
</dbReference>
<dbReference type="EMBL" id="BKCJ010007639">
    <property type="protein sequence ID" value="GEU78270.1"/>
    <property type="molecule type" value="Genomic_DNA"/>
</dbReference>
<evidence type="ECO:0000313" key="2">
    <source>
        <dbReference type="EMBL" id="GEU78270.1"/>
    </source>
</evidence>
<reference evidence="2" key="1">
    <citation type="journal article" date="2019" name="Sci. Rep.">
        <title>Draft genome of Tanacetum cinerariifolium, the natural source of mosquito coil.</title>
        <authorList>
            <person name="Yamashiro T."/>
            <person name="Shiraishi A."/>
            <person name="Satake H."/>
            <person name="Nakayama K."/>
        </authorList>
    </citation>
    <scope>NUCLEOTIDE SEQUENCE</scope>
</reference>
<evidence type="ECO:0000313" key="3">
    <source>
        <dbReference type="EMBL" id="GEU79735.1"/>
    </source>
</evidence>
<name>A0A6L2MWN2_TANCI</name>